<evidence type="ECO:0000313" key="10">
    <source>
        <dbReference type="Proteomes" id="UP000823865"/>
    </source>
</evidence>
<keyword evidence="5 9" id="KW-0326">Glycosidase</keyword>
<dbReference type="InterPro" id="IPR001944">
    <property type="entry name" value="Glycoside_Hdrlase_35"/>
</dbReference>
<evidence type="ECO:0000256" key="6">
    <source>
        <dbReference type="RuleBase" id="RU003679"/>
    </source>
</evidence>
<dbReference type="InterPro" id="IPR048913">
    <property type="entry name" value="BetaGal_gal-bd"/>
</dbReference>
<proteinExistence type="inferred from homology"/>
<comment type="similarity">
    <text evidence="1 6">Belongs to the glycosyl hydrolase 35 family.</text>
</comment>
<dbReference type="Gene3D" id="3.20.20.80">
    <property type="entry name" value="Glycosidases"/>
    <property type="match status" value="1"/>
</dbReference>
<dbReference type="PRINTS" id="PR00742">
    <property type="entry name" value="GLHYDRLASE35"/>
</dbReference>
<dbReference type="Pfam" id="PF21467">
    <property type="entry name" value="BetaGal_gal-bd"/>
    <property type="match status" value="1"/>
</dbReference>
<evidence type="ECO:0000259" key="8">
    <source>
        <dbReference type="PROSITE" id="PS50022"/>
    </source>
</evidence>
<name>A0A9E2P1L2_9BACT</name>
<feature type="signal peptide" evidence="7">
    <location>
        <begin position="1"/>
        <end position="24"/>
    </location>
</feature>
<comment type="caution">
    <text evidence="9">The sequence shown here is derived from an EMBL/GenBank/DDBJ whole genome shotgun (WGS) entry which is preliminary data.</text>
</comment>
<reference evidence="9" key="2">
    <citation type="submission" date="2021-04" db="EMBL/GenBank/DDBJ databases">
        <authorList>
            <person name="Gilroy R."/>
        </authorList>
    </citation>
    <scope>NUCLEOTIDE SEQUENCE</scope>
    <source>
        <strain evidence="9">G3-2149</strain>
    </source>
</reference>
<dbReference type="InterPro" id="IPR017853">
    <property type="entry name" value="GH"/>
</dbReference>
<dbReference type="Pfam" id="PF21317">
    <property type="entry name" value="BetaGal_ABD_1"/>
    <property type="match status" value="1"/>
</dbReference>
<dbReference type="Gene3D" id="2.60.120.260">
    <property type="entry name" value="Galactose-binding domain-like"/>
    <property type="match status" value="4"/>
</dbReference>
<evidence type="ECO:0000256" key="5">
    <source>
        <dbReference type="ARBA" id="ARBA00023295"/>
    </source>
</evidence>
<dbReference type="SUPFAM" id="SSF49785">
    <property type="entry name" value="Galactose-binding domain-like"/>
    <property type="match status" value="3"/>
</dbReference>
<dbReference type="InterPro" id="IPR031330">
    <property type="entry name" value="Gly_Hdrlase_35_cat"/>
</dbReference>
<evidence type="ECO:0000256" key="4">
    <source>
        <dbReference type="ARBA" id="ARBA00023180"/>
    </source>
</evidence>
<dbReference type="GO" id="GO:0005975">
    <property type="term" value="P:carbohydrate metabolic process"/>
    <property type="evidence" value="ECO:0007669"/>
    <property type="project" value="InterPro"/>
</dbReference>
<feature type="chain" id="PRO_5038540573" evidence="7">
    <location>
        <begin position="25"/>
        <end position="782"/>
    </location>
</feature>
<dbReference type="Pfam" id="PF00754">
    <property type="entry name" value="F5_F8_type_C"/>
    <property type="match status" value="1"/>
</dbReference>
<organism evidence="9 10">
    <name type="scientific">Candidatus Paraprevotella stercoravium</name>
    <dbReference type="NCBI Taxonomy" id="2838725"/>
    <lineage>
        <taxon>Bacteria</taxon>
        <taxon>Pseudomonadati</taxon>
        <taxon>Bacteroidota</taxon>
        <taxon>Bacteroidia</taxon>
        <taxon>Bacteroidales</taxon>
        <taxon>Prevotellaceae</taxon>
        <taxon>Paraprevotella</taxon>
    </lineage>
</organism>
<reference evidence="9" key="1">
    <citation type="journal article" date="2021" name="PeerJ">
        <title>Extensive microbial diversity within the chicken gut microbiome revealed by metagenomics and culture.</title>
        <authorList>
            <person name="Gilroy R."/>
            <person name="Ravi A."/>
            <person name="Getino M."/>
            <person name="Pursley I."/>
            <person name="Horton D.L."/>
            <person name="Alikhan N.F."/>
            <person name="Baker D."/>
            <person name="Gharbi K."/>
            <person name="Hall N."/>
            <person name="Watson M."/>
            <person name="Adriaenssens E.M."/>
            <person name="Foster-Nyarko E."/>
            <person name="Jarju S."/>
            <person name="Secka A."/>
            <person name="Antonio M."/>
            <person name="Oren A."/>
            <person name="Chaudhuri R.R."/>
            <person name="La Ragione R."/>
            <person name="Hildebrand F."/>
            <person name="Pallen M.J."/>
        </authorList>
    </citation>
    <scope>NUCLEOTIDE SEQUENCE</scope>
    <source>
        <strain evidence="9">G3-2149</strain>
    </source>
</reference>
<feature type="domain" description="F5/8 type C" evidence="8">
    <location>
        <begin position="677"/>
        <end position="782"/>
    </location>
</feature>
<dbReference type="FunFam" id="3.20.20.80:FF:000017">
    <property type="entry name" value="Beta-galactosidase"/>
    <property type="match status" value="1"/>
</dbReference>
<accession>A0A9E2P1L2</accession>
<dbReference type="Pfam" id="PF01301">
    <property type="entry name" value="Glyco_hydro_35"/>
    <property type="match status" value="1"/>
</dbReference>
<dbReference type="GO" id="GO:0004565">
    <property type="term" value="F:beta-galactosidase activity"/>
    <property type="evidence" value="ECO:0007669"/>
    <property type="project" value="UniProtKB-EC"/>
</dbReference>
<keyword evidence="4" id="KW-0325">Glycoprotein</keyword>
<evidence type="ECO:0000256" key="2">
    <source>
        <dbReference type="ARBA" id="ARBA00022729"/>
    </source>
</evidence>
<sequence>MNKISKTLLLFLICSLALFQPLSATTFELGNRTFLLNGKPFVIRAAEIHYPRIPKEYWEHRIQMCKAMGMNTICLYVFWNIHEQKMDEFDFKGQNDVREFCELAQKNGMYIIVRPGPYVCAEWDMGGLPWWLLKKKDVKIRSKEDAFFMERTRIFMNRVGKELSPMLLSNGGNILMVQVENEYPSFGNDKEYLRQIKDIVVEAGFKDVQLFSCAWSSNFKETMLDGVLSTINFGAGSNIDEQFKMLAEDQPTIPLMCSEYWSGWFDHWGRPHATRSADVMCGSMKDMLERGISYSLYMAHGGTTFGQWGGANTPPYSTMATSYDYDAPISEAGWATEKFHAVRQLQAQYLNKGESIPENIPQPYPVIEIPEMTLNEVAPLFQQLSKPKSSKNIQSMEFFDQGWGRILYRTTLPAGEKGRQLLIDEVHDWALIYLDGKEIGKLDRRRGEKTVKLPATSQEQTLDILVEATGRVNFGEGIIDRKGITEAVWLCEEDQKTELENWQVYNFPVDYKFQKKHDFVKADKCNGPAWYRTTFTVDKPGDTFLDMSTWGKGMVWVNGKNLGRFWKIGPQQTLYMPGCWLKKGKNEIIVFDLETPASPTIKGLTRPILDDLRPEESLYHRKKGEAVVLQAADIVKEGTFEKGNNWQTIKFDQAKEARYFCIEALSSFRNDDMASIAELYILDENGKEIPRTEWSTAYADSEEVLSENSDGDKVFDLQESTFWHTAWSQDKTGFPHQLILDLGKTYTVSGFRYLPRPQKEAPAIIKDYRIYLRTQPFHMNKK</sequence>
<keyword evidence="3 9" id="KW-0378">Hydrolase</keyword>
<dbReference type="InterPro" id="IPR000421">
    <property type="entry name" value="FA58C"/>
</dbReference>
<evidence type="ECO:0000256" key="7">
    <source>
        <dbReference type="SAM" id="SignalP"/>
    </source>
</evidence>
<dbReference type="SUPFAM" id="SSF51445">
    <property type="entry name" value="(Trans)glycosidases"/>
    <property type="match status" value="1"/>
</dbReference>
<evidence type="ECO:0000313" key="9">
    <source>
        <dbReference type="EMBL" id="MBU3853822.1"/>
    </source>
</evidence>
<dbReference type="Proteomes" id="UP000823865">
    <property type="component" value="Unassembled WGS sequence"/>
</dbReference>
<gene>
    <name evidence="9" type="ORF">H9789_08415</name>
</gene>
<dbReference type="PANTHER" id="PTHR23421">
    <property type="entry name" value="BETA-GALACTOSIDASE RELATED"/>
    <property type="match status" value="1"/>
</dbReference>
<dbReference type="InterPro" id="IPR008979">
    <property type="entry name" value="Galactose-bd-like_sf"/>
</dbReference>
<dbReference type="EC" id="3.2.1.23" evidence="9"/>
<dbReference type="AlphaFoldDB" id="A0A9E2P1L2"/>
<evidence type="ECO:0000256" key="3">
    <source>
        <dbReference type="ARBA" id="ARBA00022801"/>
    </source>
</evidence>
<protein>
    <submittedName>
        <fullName evidence="9">Beta-galactosidase</fullName>
        <ecNumber evidence="9">3.2.1.23</ecNumber>
    </submittedName>
</protein>
<evidence type="ECO:0000256" key="1">
    <source>
        <dbReference type="ARBA" id="ARBA00009809"/>
    </source>
</evidence>
<dbReference type="PROSITE" id="PS50022">
    <property type="entry name" value="FA58C_3"/>
    <property type="match status" value="1"/>
</dbReference>
<keyword evidence="2 7" id="KW-0732">Signal</keyword>
<dbReference type="EMBL" id="JAHLFU010000178">
    <property type="protein sequence ID" value="MBU3853822.1"/>
    <property type="molecule type" value="Genomic_DNA"/>
</dbReference>
<dbReference type="InterPro" id="IPR048912">
    <property type="entry name" value="BetaGal1-like_ABD1"/>
</dbReference>